<keyword evidence="1" id="KW-0732">Signal</keyword>
<dbReference type="PANTHER" id="PTHR34512:SF30">
    <property type="entry name" value="OUTER MEMBRANE PROTEIN ASSEMBLY FACTOR BAMB"/>
    <property type="match status" value="1"/>
</dbReference>
<feature type="domain" description="SLH" evidence="3">
    <location>
        <begin position="900"/>
        <end position="963"/>
    </location>
</feature>
<proteinExistence type="predicted"/>
<dbReference type="InterPro" id="IPR001119">
    <property type="entry name" value="SLH_dom"/>
</dbReference>
<sequence>MKMNKKFNLLFAIFCYMAIILVDGSVEASAAESFIQGSGYEQGNYDLEAIQPTAFNWTRQSRFSGSEAFDMKWSFKTEGRVRSSPAIAADGTIYVGSDDGHLYALTASGEQKWKFAINGSDFGNPGIYSSPSIGADGTIYVGGDDSYLYAIHPDGTLKWDLKIGSLVFVSPSPAIGADGTIYVATEDGTFHAISDDGDTGREKWSYKISAFWPMIKSSPVIAADGKIYVGDFEGILYAFEPEQDADDVKPKWIFETKTGSAIRATPAIGDDGTIYLGSEDGNLYVLDSSGQLQWRFDAKDPISSTPVIGSDGTIYIKTHSKLYAFAPQQAADDVSPRWSAEFGYVTYATPIVDANGMLYVGTHDSNLYAIDSAGNMRWSFQTGGSITSSAAIGADGTIYVGSYDGHLYAIGQVDINAPTNVTAKAGERSVQLEWEVVSDASSYAIYMATGSEPPDTQDLSNWKPLNDEPLMDTSWLVDELKAGTKYWFAVQAVTEGNSRSQLSAPVSATPYAVVKAVNDLNTLEISKHITSDQLAQYLPIEVSIQLHNETLEPDVGVNWEIVNSDYNPDQSGTYWISGSLQLPEYYLNPDKLKAKLQVRVLPGSNAKLSEIRINGKILENFNPDLFTYYLTVPYSMDRVTVTASTYDSSASYEVIGGQEAVLEIGDNSIYIQVISENEKEERTYSLYIERQLLTITEIHRPDTIYVPYNTKLQDVSVPDSVYVTLDDLRTIEVQVSWNEVHPEYNGKVAGRYEFIGTLQLPEWVNNPLNIKAKVSVIVLDERKRSSSSSPSSRTDRVSSDAKLSSLEIWANGRMLTLQPSFAPDVHDYTVFTDAEEMVFIAQAAHDAAEVYVDGVLLSRSVPISKKLTSGNNEFTFVVRAEDGTEKRYTLTVIRETATHESSMPFSDIAGHWAEDYIMRAVEKGFVSGYPDGTFEPNNPVTRAEFTVMLAGALKLEGNGSELTFTDHDRIGGWAKQAVAQAVQAGIVDGYNDGSFRPNAQITRVEMAAMIARALQLQLNANASTGFADDEAIPQWAKGAVEAIRKLGIVDGRGGNRFVPNETATRAEATVMLLRLLDR</sequence>
<dbReference type="KEGG" id="pwn:QNH46_05180"/>
<feature type="signal peptide" evidence="1">
    <location>
        <begin position="1"/>
        <end position="30"/>
    </location>
</feature>
<dbReference type="InterPro" id="IPR018391">
    <property type="entry name" value="PQQ_b-propeller_rpt"/>
</dbReference>
<dbReference type="RefSeq" id="WP_283927175.1">
    <property type="nucleotide sequence ID" value="NZ_CP126084.1"/>
</dbReference>
<dbReference type="InterPro" id="IPR015943">
    <property type="entry name" value="WD40/YVTN_repeat-like_dom_sf"/>
</dbReference>
<dbReference type="InterPro" id="IPR013783">
    <property type="entry name" value="Ig-like_fold"/>
</dbReference>
<name>A0AA95KUJ1_9BACL</name>
<dbReference type="SUPFAM" id="SSF49265">
    <property type="entry name" value="Fibronectin type III"/>
    <property type="match status" value="1"/>
</dbReference>
<dbReference type="InterPro" id="IPR036116">
    <property type="entry name" value="FN3_sf"/>
</dbReference>
<dbReference type="CDD" id="cd00063">
    <property type="entry name" value="FN3"/>
    <property type="match status" value="1"/>
</dbReference>
<dbReference type="PROSITE" id="PS50853">
    <property type="entry name" value="FN3"/>
    <property type="match status" value="1"/>
</dbReference>
<dbReference type="SUPFAM" id="SSF63829">
    <property type="entry name" value="Calcium-dependent phosphotriesterase"/>
    <property type="match status" value="1"/>
</dbReference>
<dbReference type="SMART" id="SM00060">
    <property type="entry name" value="FN3"/>
    <property type="match status" value="1"/>
</dbReference>
<feature type="domain" description="SLH" evidence="3">
    <location>
        <begin position="964"/>
        <end position="1024"/>
    </location>
</feature>
<dbReference type="SUPFAM" id="SSF50998">
    <property type="entry name" value="Quinoprotein alcohol dehydrogenase-like"/>
    <property type="match status" value="1"/>
</dbReference>
<dbReference type="Pfam" id="PF00041">
    <property type="entry name" value="fn3"/>
    <property type="match status" value="1"/>
</dbReference>
<feature type="domain" description="SLH" evidence="3">
    <location>
        <begin position="1026"/>
        <end position="1078"/>
    </location>
</feature>
<protein>
    <submittedName>
        <fullName evidence="4">PQQ-binding-like beta-propeller repeat protein</fullName>
    </submittedName>
</protein>
<dbReference type="InterPro" id="IPR011047">
    <property type="entry name" value="Quinoprotein_ADH-like_sf"/>
</dbReference>
<dbReference type="Proteomes" id="UP001177943">
    <property type="component" value="Chromosome"/>
</dbReference>
<dbReference type="InterPro" id="IPR002372">
    <property type="entry name" value="PQQ_rpt_dom"/>
</dbReference>
<dbReference type="AlphaFoldDB" id="A0AA95KUJ1"/>
<dbReference type="PANTHER" id="PTHR34512">
    <property type="entry name" value="CELL SURFACE PROTEIN"/>
    <property type="match status" value="1"/>
</dbReference>
<dbReference type="Pfam" id="PF13360">
    <property type="entry name" value="PQQ_2"/>
    <property type="match status" value="1"/>
</dbReference>
<dbReference type="PROSITE" id="PS51272">
    <property type="entry name" value="SLH"/>
    <property type="match status" value="3"/>
</dbReference>
<dbReference type="InterPro" id="IPR003961">
    <property type="entry name" value="FN3_dom"/>
</dbReference>
<gene>
    <name evidence="4" type="ORF">QNH46_05180</name>
</gene>
<accession>A0AA95KUJ1</accession>
<dbReference type="InterPro" id="IPR025883">
    <property type="entry name" value="Cadherin-like_domain"/>
</dbReference>
<evidence type="ECO:0000259" key="2">
    <source>
        <dbReference type="PROSITE" id="PS50853"/>
    </source>
</evidence>
<evidence type="ECO:0000256" key="1">
    <source>
        <dbReference type="SAM" id="SignalP"/>
    </source>
</evidence>
<dbReference type="Pfam" id="PF00395">
    <property type="entry name" value="SLH"/>
    <property type="match status" value="3"/>
</dbReference>
<reference evidence="4" key="1">
    <citation type="submission" date="2023-05" db="EMBL/GenBank/DDBJ databases">
        <title>Comparative genomics of Bacillaceae isolates and their secondary metabolite potential.</title>
        <authorList>
            <person name="Song L."/>
            <person name="Nielsen L.J."/>
            <person name="Mohite O."/>
            <person name="Xu X."/>
            <person name="Weber T."/>
            <person name="Kovacs A.T."/>
        </authorList>
    </citation>
    <scope>NUCLEOTIDE SEQUENCE</scope>
    <source>
        <strain evidence="4">B2_4</strain>
    </source>
</reference>
<evidence type="ECO:0000259" key="3">
    <source>
        <dbReference type="PROSITE" id="PS51272"/>
    </source>
</evidence>
<dbReference type="SMART" id="SM00564">
    <property type="entry name" value="PQQ"/>
    <property type="match status" value="8"/>
</dbReference>
<evidence type="ECO:0000313" key="4">
    <source>
        <dbReference type="EMBL" id="WHX50063.1"/>
    </source>
</evidence>
<organism evidence="4 5">
    <name type="scientific">Paenibacillus woosongensis</name>
    <dbReference type="NCBI Taxonomy" id="307580"/>
    <lineage>
        <taxon>Bacteria</taxon>
        <taxon>Bacillati</taxon>
        <taxon>Bacillota</taxon>
        <taxon>Bacilli</taxon>
        <taxon>Bacillales</taxon>
        <taxon>Paenibacillaceae</taxon>
        <taxon>Paenibacillus</taxon>
    </lineage>
</organism>
<feature type="chain" id="PRO_5041722941" evidence="1">
    <location>
        <begin position="31"/>
        <end position="1078"/>
    </location>
</feature>
<dbReference type="EMBL" id="CP126084">
    <property type="protein sequence ID" value="WHX50063.1"/>
    <property type="molecule type" value="Genomic_DNA"/>
</dbReference>
<dbReference type="Gene3D" id="2.60.40.10">
    <property type="entry name" value="Immunoglobulins"/>
    <property type="match status" value="1"/>
</dbReference>
<dbReference type="Pfam" id="PF12733">
    <property type="entry name" value="Cadherin-like"/>
    <property type="match status" value="2"/>
</dbReference>
<feature type="domain" description="Fibronectin type-III" evidence="2">
    <location>
        <begin position="417"/>
        <end position="513"/>
    </location>
</feature>
<dbReference type="Gene3D" id="2.130.10.10">
    <property type="entry name" value="YVTN repeat-like/Quinoprotein amine dehydrogenase"/>
    <property type="match status" value="3"/>
</dbReference>
<evidence type="ECO:0000313" key="5">
    <source>
        <dbReference type="Proteomes" id="UP001177943"/>
    </source>
</evidence>